<dbReference type="GO" id="GO:0006355">
    <property type="term" value="P:regulation of DNA-templated transcription"/>
    <property type="evidence" value="ECO:0007669"/>
    <property type="project" value="InterPro"/>
</dbReference>
<proteinExistence type="predicted"/>
<dbReference type="SUPFAM" id="SSF47598">
    <property type="entry name" value="Ribbon-helix-helix"/>
    <property type="match status" value="1"/>
</dbReference>
<evidence type="ECO:0000313" key="2">
    <source>
        <dbReference type="Proteomes" id="UP000660861"/>
    </source>
</evidence>
<keyword evidence="2" id="KW-1185">Reference proteome</keyword>
<dbReference type="InterPro" id="IPR013321">
    <property type="entry name" value="Arc_rbn_hlx_hlx"/>
</dbReference>
<organism evidence="1 2">
    <name type="scientific">Zongyangia hominis</name>
    <dbReference type="NCBI Taxonomy" id="2763677"/>
    <lineage>
        <taxon>Bacteria</taxon>
        <taxon>Bacillati</taxon>
        <taxon>Bacillota</taxon>
        <taxon>Clostridia</taxon>
        <taxon>Eubacteriales</taxon>
        <taxon>Oscillospiraceae</taxon>
        <taxon>Zongyangia</taxon>
    </lineage>
</organism>
<name>A0A926EDW9_9FIRM</name>
<dbReference type="InterPro" id="IPR010985">
    <property type="entry name" value="Ribbon_hlx_hlx"/>
</dbReference>
<dbReference type="EMBL" id="JACRTC010000003">
    <property type="protein sequence ID" value="MBC8570321.1"/>
    <property type="molecule type" value="Genomic_DNA"/>
</dbReference>
<reference evidence="1" key="1">
    <citation type="submission" date="2020-08" db="EMBL/GenBank/DDBJ databases">
        <title>Genome public.</title>
        <authorList>
            <person name="Liu C."/>
            <person name="Sun Q."/>
        </authorList>
    </citation>
    <scope>NUCLEOTIDE SEQUENCE</scope>
    <source>
        <strain evidence="1">NSJ-54</strain>
    </source>
</reference>
<protein>
    <recommendedName>
        <fullName evidence="3">Arc-like DNA binding domain-containing protein</fullName>
    </recommendedName>
</protein>
<evidence type="ECO:0008006" key="3">
    <source>
        <dbReference type="Google" id="ProtNLM"/>
    </source>
</evidence>
<dbReference type="Proteomes" id="UP000660861">
    <property type="component" value="Unassembled WGS sequence"/>
</dbReference>
<evidence type="ECO:0000313" key="1">
    <source>
        <dbReference type="EMBL" id="MBC8570321.1"/>
    </source>
</evidence>
<dbReference type="Gene3D" id="1.10.1220.10">
    <property type="entry name" value="Met repressor-like"/>
    <property type="match status" value="1"/>
</dbReference>
<gene>
    <name evidence="1" type="ORF">H8709_05705</name>
</gene>
<dbReference type="AlphaFoldDB" id="A0A926EDW9"/>
<sequence length="56" mass="6490">MPFIPKKTKNKEKSSYKTLYISDKLIEQITAIAKENNTSFNNVVVSMIEHCLEENE</sequence>
<accession>A0A926EDW9</accession>
<dbReference type="RefSeq" id="WP_262397417.1">
    <property type="nucleotide sequence ID" value="NZ_JACRTC010000003.1"/>
</dbReference>
<comment type="caution">
    <text evidence="1">The sequence shown here is derived from an EMBL/GenBank/DDBJ whole genome shotgun (WGS) entry which is preliminary data.</text>
</comment>